<keyword evidence="4" id="KW-1185">Reference proteome</keyword>
<feature type="repeat" description="TPR" evidence="1">
    <location>
        <begin position="205"/>
        <end position="238"/>
    </location>
</feature>
<dbReference type="PROSITE" id="PS50005">
    <property type="entry name" value="TPR"/>
    <property type="match status" value="2"/>
</dbReference>
<accession>A0A419S745</accession>
<dbReference type="Proteomes" id="UP000283433">
    <property type="component" value="Unassembled WGS sequence"/>
</dbReference>
<dbReference type="EMBL" id="MBTA01000012">
    <property type="protein sequence ID" value="RKD17172.1"/>
    <property type="molecule type" value="Genomic_DNA"/>
</dbReference>
<dbReference type="Pfam" id="PF13432">
    <property type="entry name" value="TPR_16"/>
    <property type="match status" value="1"/>
</dbReference>
<gene>
    <name evidence="3" type="ORF">BCY91_03260</name>
</gene>
<dbReference type="PANTHER" id="PTHR12558:SF13">
    <property type="entry name" value="CELL DIVISION CYCLE PROTEIN 27 HOMOLOG"/>
    <property type="match status" value="1"/>
</dbReference>
<feature type="transmembrane region" description="Helical" evidence="2">
    <location>
        <begin position="6"/>
        <end position="23"/>
    </location>
</feature>
<evidence type="ECO:0000256" key="1">
    <source>
        <dbReference type="PROSITE-ProRule" id="PRU00339"/>
    </source>
</evidence>
<dbReference type="AlphaFoldDB" id="A0A419S745"/>
<sequence>MLKAKQYIAIGLVGLLMVVLYSLDIKGLVKQENEGEQQAEMQSTATAGGANAAALKAEDVTSVSKQMISASLAADIEKLEKQAKAADGTKKTELQQQLATKWDDVNQPAAAAFYYEEVAKANPNYANWLKTADRYSEGYQNYADSTVTVGLVQKAIEAYNKALEFDKNSLDAQTGLGVAYVSGTQNPMQGIQLLLGVVKEDPKNQKANMNLGLFSMKSGQFQKAVERFKTVLEVKPTPEAWFYLGTSYENLGQKPEAVLAYTKAKELAADPNLTTFVDRKIKELSN</sequence>
<reference evidence="3 4" key="1">
    <citation type="submission" date="2016-07" db="EMBL/GenBank/DDBJ databases">
        <title>Genome of Pelobium manganitolerans.</title>
        <authorList>
            <person name="Wu S."/>
            <person name="Wang G."/>
        </authorList>
    </citation>
    <scope>NUCLEOTIDE SEQUENCE [LARGE SCALE GENOMIC DNA]</scope>
    <source>
        <strain evidence="3 4">YS-25</strain>
    </source>
</reference>
<dbReference type="SMART" id="SM00028">
    <property type="entry name" value="TPR"/>
    <property type="match status" value="4"/>
</dbReference>
<dbReference type="InterPro" id="IPR011990">
    <property type="entry name" value="TPR-like_helical_dom_sf"/>
</dbReference>
<evidence type="ECO:0008006" key="5">
    <source>
        <dbReference type="Google" id="ProtNLM"/>
    </source>
</evidence>
<organism evidence="3 4">
    <name type="scientific">Pelobium manganitolerans</name>
    <dbReference type="NCBI Taxonomy" id="1842495"/>
    <lineage>
        <taxon>Bacteria</taxon>
        <taxon>Pseudomonadati</taxon>
        <taxon>Bacteroidota</taxon>
        <taxon>Sphingobacteriia</taxon>
        <taxon>Sphingobacteriales</taxon>
        <taxon>Sphingobacteriaceae</taxon>
        <taxon>Pelobium</taxon>
    </lineage>
</organism>
<proteinExistence type="predicted"/>
<keyword evidence="2" id="KW-1133">Transmembrane helix</keyword>
<dbReference type="Gene3D" id="1.25.40.10">
    <property type="entry name" value="Tetratricopeptide repeat domain"/>
    <property type="match status" value="1"/>
</dbReference>
<dbReference type="OrthoDB" id="1490552at2"/>
<keyword evidence="2" id="KW-0472">Membrane</keyword>
<protein>
    <recommendedName>
        <fullName evidence="5">Tetratricopeptide repeat protein</fullName>
    </recommendedName>
</protein>
<evidence type="ECO:0000313" key="3">
    <source>
        <dbReference type="EMBL" id="RKD17172.1"/>
    </source>
</evidence>
<keyword evidence="2" id="KW-0812">Transmembrane</keyword>
<evidence type="ECO:0000313" key="4">
    <source>
        <dbReference type="Proteomes" id="UP000283433"/>
    </source>
</evidence>
<dbReference type="Pfam" id="PF13181">
    <property type="entry name" value="TPR_8"/>
    <property type="match status" value="1"/>
</dbReference>
<feature type="repeat" description="TPR" evidence="1">
    <location>
        <begin position="136"/>
        <end position="169"/>
    </location>
</feature>
<dbReference type="InterPro" id="IPR019734">
    <property type="entry name" value="TPR_rpt"/>
</dbReference>
<dbReference type="SUPFAM" id="SSF48452">
    <property type="entry name" value="TPR-like"/>
    <property type="match status" value="1"/>
</dbReference>
<evidence type="ECO:0000256" key="2">
    <source>
        <dbReference type="SAM" id="Phobius"/>
    </source>
</evidence>
<comment type="caution">
    <text evidence="3">The sequence shown here is derived from an EMBL/GenBank/DDBJ whole genome shotgun (WGS) entry which is preliminary data.</text>
</comment>
<dbReference type="PANTHER" id="PTHR12558">
    <property type="entry name" value="CELL DIVISION CYCLE 16,23,27"/>
    <property type="match status" value="1"/>
</dbReference>
<name>A0A419S745_9SPHI</name>
<keyword evidence="1" id="KW-0802">TPR repeat</keyword>